<feature type="domain" description="eCIS core" evidence="1">
    <location>
        <begin position="9"/>
        <end position="82"/>
    </location>
</feature>
<name>A0A1T3NL70_9ACTN</name>
<dbReference type="RefSeq" id="WP_078982341.1">
    <property type="nucleotide sequence ID" value="NZ_MWQN01000004.1"/>
</dbReference>
<dbReference type="Proteomes" id="UP000190037">
    <property type="component" value="Unassembled WGS sequence"/>
</dbReference>
<keyword evidence="3" id="KW-1185">Reference proteome</keyword>
<evidence type="ECO:0000259" key="1">
    <source>
        <dbReference type="Pfam" id="PF13699"/>
    </source>
</evidence>
<gene>
    <name evidence="2" type="ORF">B4N89_44680</name>
</gene>
<dbReference type="AlphaFoldDB" id="A0A1T3NL70"/>
<evidence type="ECO:0000313" key="3">
    <source>
        <dbReference type="Proteomes" id="UP000190037"/>
    </source>
</evidence>
<proteinExistence type="predicted"/>
<dbReference type="STRING" id="159449.B4N89_44680"/>
<sequence length="617" mass="65218">MSSGHGMAPGVRGGFEELFGTGFAGVRIHEGILGEGGFGTRRAACAHGADVAFGPGDYDPYSARGRELIGHELAHVLQQRYGRVRPGGPAAALEAEAIAAGRRIALGLPVRIPGAPRPGTGRGRAVTQFYTPHAAGGGAPFVVVGGAHHAPVQPQDSFIVQAKAPGGQSFMTGGAAPVVRLEATDPAAVTLRVSDNQRMAVEHCDLGLRQPKCFYATQAIVDASNARLALINSRFRLVADPPGPNQRRITIGANTLLRVLPRNHVSGVTGLAMQCNQPCNEMVSHVIAAPFPAPRFENDPHVPPHHMIEYHVARALLPPPQPPVLDDTSLVTVADTARTIASAYGAAAHAPTPGFTADLRTFGLNDHVAPAVGEAFLTVGLVVTAPTVGLAQGSYPTQTDFYRPTALGVNPVLLSSRTWGDHWAGVVAADGSDVITLENYARNAEDAIPSPDERYYFQMYQTDPAAPGTTWHTAWTTVPMIPIPAPIPVVPAPHPAPTHQPATPGVRSFANPLTMRVTGPVTRWNTIADTLYGAVATNTIWDAYGNIAGAADADAEIREVLKGLRYANVQLGLADRGSKVRNDAWVLALTHAVAAARFPENVQALLHTHERVVRLVR</sequence>
<reference evidence="2 3" key="1">
    <citation type="submission" date="2017-03" db="EMBL/GenBank/DDBJ databases">
        <title>Draft genome sequence of Streptomyces scabrisporus NF3, endophyte isolated from Amphipterygium adstringens.</title>
        <authorList>
            <person name="Vazquez M."/>
            <person name="Ceapa C.D."/>
            <person name="Rodriguez Luna D."/>
            <person name="Sanchez Esquivel S."/>
        </authorList>
    </citation>
    <scope>NUCLEOTIDE SEQUENCE [LARGE SCALE GENOMIC DNA]</scope>
    <source>
        <strain evidence="2 3">NF3</strain>
    </source>
</reference>
<dbReference type="Pfam" id="PF13699">
    <property type="entry name" value="eCIS_core"/>
    <property type="match status" value="1"/>
</dbReference>
<protein>
    <recommendedName>
        <fullName evidence="1">eCIS core domain-containing protein</fullName>
    </recommendedName>
</protein>
<organism evidence="2 3">
    <name type="scientific">Embleya scabrispora</name>
    <dbReference type="NCBI Taxonomy" id="159449"/>
    <lineage>
        <taxon>Bacteria</taxon>
        <taxon>Bacillati</taxon>
        <taxon>Actinomycetota</taxon>
        <taxon>Actinomycetes</taxon>
        <taxon>Kitasatosporales</taxon>
        <taxon>Streptomycetaceae</taxon>
        <taxon>Embleya</taxon>
    </lineage>
</organism>
<accession>A0A1T3NL70</accession>
<dbReference type="EMBL" id="MWQN01000004">
    <property type="protein sequence ID" value="OPC77587.1"/>
    <property type="molecule type" value="Genomic_DNA"/>
</dbReference>
<dbReference type="OrthoDB" id="9153660at2"/>
<dbReference type="InterPro" id="IPR025295">
    <property type="entry name" value="eCIS_core_dom"/>
</dbReference>
<comment type="caution">
    <text evidence="2">The sequence shown here is derived from an EMBL/GenBank/DDBJ whole genome shotgun (WGS) entry which is preliminary data.</text>
</comment>
<evidence type="ECO:0000313" key="2">
    <source>
        <dbReference type="EMBL" id="OPC77587.1"/>
    </source>
</evidence>